<keyword evidence="2" id="KW-0812">Transmembrane</keyword>
<dbReference type="OrthoDB" id="10253869at2759"/>
<gene>
    <name evidence="5" type="primary">AACS</name>
    <name evidence="5" type="ORF">NPIL_587471</name>
</gene>
<dbReference type="AlphaFoldDB" id="A0A8X6Q3Q7"/>
<dbReference type="InterPro" id="IPR032387">
    <property type="entry name" value="ACAS_N"/>
</dbReference>
<dbReference type="InterPro" id="IPR042099">
    <property type="entry name" value="ANL_N_sf"/>
</dbReference>
<feature type="domain" description="AMP-dependent synthetase/ligase" evidence="3">
    <location>
        <begin position="66"/>
        <end position="161"/>
    </location>
</feature>
<feature type="non-terminal residue" evidence="5">
    <location>
        <position position="1"/>
    </location>
</feature>
<protein>
    <submittedName>
        <fullName evidence="5">Acetoacetyl-CoA synthetase</fullName>
    </submittedName>
</protein>
<dbReference type="SUPFAM" id="SSF56801">
    <property type="entry name" value="Acetyl-CoA synthetase-like"/>
    <property type="match status" value="1"/>
</dbReference>
<evidence type="ECO:0000256" key="2">
    <source>
        <dbReference type="SAM" id="Phobius"/>
    </source>
</evidence>
<feature type="transmembrane region" description="Helical" evidence="2">
    <location>
        <begin position="121"/>
        <end position="146"/>
    </location>
</feature>
<evidence type="ECO:0000259" key="4">
    <source>
        <dbReference type="Pfam" id="PF16177"/>
    </source>
</evidence>
<dbReference type="Proteomes" id="UP000887013">
    <property type="component" value="Unassembled WGS sequence"/>
</dbReference>
<feature type="domain" description="Acetyl-coenzyme A synthetase N-terminal" evidence="4">
    <location>
        <begin position="2"/>
        <end position="59"/>
    </location>
</feature>
<keyword evidence="2" id="KW-1133">Transmembrane helix</keyword>
<evidence type="ECO:0000259" key="3">
    <source>
        <dbReference type="Pfam" id="PF00501"/>
    </source>
</evidence>
<accession>A0A8X6Q3Q7</accession>
<name>A0A8X6Q3Q7_NEPPI</name>
<organism evidence="5 6">
    <name type="scientific">Nephila pilipes</name>
    <name type="common">Giant wood spider</name>
    <name type="synonym">Nephila maculata</name>
    <dbReference type="NCBI Taxonomy" id="299642"/>
    <lineage>
        <taxon>Eukaryota</taxon>
        <taxon>Metazoa</taxon>
        <taxon>Ecdysozoa</taxon>
        <taxon>Arthropoda</taxon>
        <taxon>Chelicerata</taxon>
        <taxon>Arachnida</taxon>
        <taxon>Araneae</taxon>
        <taxon>Araneomorphae</taxon>
        <taxon>Entelegynae</taxon>
        <taxon>Araneoidea</taxon>
        <taxon>Nephilidae</taxon>
        <taxon>Nephila</taxon>
    </lineage>
</organism>
<proteinExistence type="inferred from homology"/>
<evidence type="ECO:0000313" key="6">
    <source>
        <dbReference type="Proteomes" id="UP000887013"/>
    </source>
</evidence>
<dbReference type="Gene3D" id="3.40.50.12780">
    <property type="entry name" value="N-terminal domain of ligase-like"/>
    <property type="match status" value="1"/>
</dbReference>
<dbReference type="GO" id="GO:0030729">
    <property type="term" value="F:acetoacetate-CoA ligase activity"/>
    <property type="evidence" value="ECO:0007669"/>
    <property type="project" value="TreeGrafter"/>
</dbReference>
<comment type="similarity">
    <text evidence="1">Belongs to the ATP-dependent AMP-binding enzyme family.</text>
</comment>
<dbReference type="PANTHER" id="PTHR42921">
    <property type="entry name" value="ACETOACETYL-COA SYNTHETASE"/>
    <property type="match status" value="1"/>
</dbReference>
<dbReference type="EMBL" id="BMAW01077111">
    <property type="protein sequence ID" value="GFU04744.1"/>
    <property type="molecule type" value="Genomic_DNA"/>
</dbReference>
<dbReference type="InterPro" id="IPR000873">
    <property type="entry name" value="AMP-dep_synth/lig_dom"/>
</dbReference>
<keyword evidence="2" id="KW-0472">Membrane</keyword>
<dbReference type="Pfam" id="PF00501">
    <property type="entry name" value="AMP-binding"/>
    <property type="match status" value="1"/>
</dbReference>
<dbReference type="Pfam" id="PF16177">
    <property type="entry name" value="ACAS_N"/>
    <property type="match status" value="1"/>
</dbReference>
<evidence type="ECO:0000313" key="5">
    <source>
        <dbReference type="EMBL" id="GFU04744.1"/>
    </source>
</evidence>
<comment type="caution">
    <text evidence="5">The sequence shown here is derived from an EMBL/GenBank/DDBJ whole genome shotgun (WGS) entry which is preliminary data.</text>
</comment>
<evidence type="ECO:0000256" key="1">
    <source>
        <dbReference type="ARBA" id="ARBA00006432"/>
    </source>
</evidence>
<dbReference type="PANTHER" id="PTHR42921:SF1">
    <property type="entry name" value="ACETOACETYL-COA SYNTHETASE"/>
    <property type="match status" value="1"/>
</dbReference>
<sequence length="186" mass="21526">GYEDLYKWSVENICEFWVELWDFLGIIYSRRFDTVVDLKVPMSSLPKWFEGAKLNYAENILKYRDDRLALIIDGEDIEEETYTFAQMYEKTRLYAAAFRKFGLKKGDIVICHMSNRREAVFATQAVISIGAIWTAALPMLGAQAVLQRFRQLNAKIFLSEDGYRLDGKDVDMLTKLAEIVEGIKLL</sequence>
<reference evidence="5" key="1">
    <citation type="submission" date="2020-08" db="EMBL/GenBank/DDBJ databases">
        <title>Multicomponent nature underlies the extraordinary mechanical properties of spider dragline silk.</title>
        <authorList>
            <person name="Kono N."/>
            <person name="Nakamura H."/>
            <person name="Mori M."/>
            <person name="Yoshida Y."/>
            <person name="Ohtoshi R."/>
            <person name="Malay A.D."/>
            <person name="Moran D.A.P."/>
            <person name="Tomita M."/>
            <person name="Numata K."/>
            <person name="Arakawa K."/>
        </authorList>
    </citation>
    <scope>NUCLEOTIDE SEQUENCE</scope>
</reference>
<keyword evidence="6" id="KW-1185">Reference proteome</keyword>